<comment type="similarity">
    <text evidence="2">Belongs to the glutamate-gated ion channel (TC 1.A.10.1) family.</text>
</comment>
<dbReference type="STRING" id="121845.A0A1S4EKI8"/>
<keyword evidence="5 16" id="KW-0812">Transmembrane</keyword>
<evidence type="ECO:0000256" key="16">
    <source>
        <dbReference type="SAM" id="Phobius"/>
    </source>
</evidence>
<evidence type="ECO:0000256" key="6">
    <source>
        <dbReference type="ARBA" id="ARBA00022989"/>
    </source>
</evidence>
<evidence type="ECO:0000256" key="4">
    <source>
        <dbReference type="ARBA" id="ARBA00022475"/>
    </source>
</evidence>
<feature type="signal peptide" evidence="17">
    <location>
        <begin position="1"/>
        <end position="17"/>
    </location>
</feature>
<keyword evidence="8 16" id="KW-0472">Membrane</keyword>
<feature type="region of interest" description="Disordered" evidence="15">
    <location>
        <begin position="1124"/>
        <end position="1157"/>
    </location>
</feature>
<comment type="subcellular location">
    <subcellularLocation>
        <location evidence="1">Cell membrane</location>
        <topology evidence="1">Multi-pass membrane protein</topology>
    </subcellularLocation>
</comment>
<feature type="binding site" evidence="13">
    <location>
        <position position="804"/>
    </location>
    <ligand>
        <name>L-glutamate</name>
        <dbReference type="ChEBI" id="CHEBI:29985"/>
    </ligand>
</feature>
<dbReference type="KEGG" id="dci:108253356"/>
<keyword evidence="10" id="KW-0325">Glycoprotein</keyword>
<evidence type="ECO:0000256" key="1">
    <source>
        <dbReference type="ARBA" id="ARBA00004651"/>
    </source>
</evidence>
<feature type="chain" id="PRO_5018255550" evidence="17">
    <location>
        <begin position="18"/>
        <end position="1220"/>
    </location>
</feature>
<dbReference type="GO" id="GO:0005886">
    <property type="term" value="C:plasma membrane"/>
    <property type="evidence" value="ECO:0007669"/>
    <property type="project" value="UniProtKB-SubCell"/>
</dbReference>
<dbReference type="PaxDb" id="121845-A0A1S4EKI8"/>
<keyword evidence="17" id="KW-0732">Signal</keyword>
<dbReference type="PRINTS" id="PR00177">
    <property type="entry name" value="NMDARECEPTOR"/>
</dbReference>
<dbReference type="AlphaFoldDB" id="A0A1S4EKI8"/>
<protein>
    <submittedName>
        <fullName evidence="20">Uncharacterized protein LOC108253356</fullName>
    </submittedName>
</protein>
<dbReference type="InterPro" id="IPR015683">
    <property type="entry name" value="Ionotropic_Glu_rcpt"/>
</dbReference>
<dbReference type="Gene3D" id="3.40.50.2300">
    <property type="match status" value="1"/>
</dbReference>
<feature type="region of interest" description="Disordered" evidence="15">
    <location>
        <begin position="861"/>
        <end position="901"/>
    </location>
</feature>
<sequence>MQLIFLAWVLFIRQVLSHYSPPGDLHRGVYVALVYTNGYEAAVTKLNRTLSTMATELSAATNTLVSPLVIPLPSSFTGFNDVHSAWLNKTVIATVVLAPDSPGLLPALASLNQRAPLFWATGQVVKGYLEREPLGAFEIRLEAGLHDVFQALRSLLIVTHWHSFTLIHTTLPFTSSLLHVISKPPLSPQIFPLRPNASPYAIFRMLSEISRATKGVVLLMSDGKVTKKVMDEAKRLHMVDGDFVWLWIDTSAAVTANQTSSKQNIDNDPVEIITENREKRSKPFRPLDSNNTFVRNKRRRFVFFHDDFYNKRHPLPFPTPSRPPHHVNYSVPPLPVGLLAIKALPMKIDKHFLRSTMRMLFEVTRNTYTRYCSRPSSPSCYHSSSVFSETNFTHLLFREMKNVVHEALSGRKNDSSLVARFQILNLVPSSPLQSSNSTESRSWRAVGEIIGHSDVRLETIVWPGGELVPASTTKGARSIFRVVTAIAPPFVMEGELDEDGQCLRGLECHRLLTSGKDNLTLVFNEMEKIEEDEEEVDKLTRAREIWSFGRSNVFQHSRWNTLYVYVCGVFLLLGVGVVAGCMILCMEHLFYRYTLPLLRHKPKGTIWRSRNVMFFSQKLYRFINCVELVSPHHAARELVHTLRQGQITSLFQKNVKAEHETTRRRKSKAQFFEMIQEIRSMASALWAMWGLLCGHLVQYKAPKSWPNKFLINVWGGFSVIFVASYTANIAALIAGLFFVSGVGDQNDRSLLSQRVATAKASAAEYYIHRTNQMLWEHMQRFSVKTVGEGVQQLKNGSLDILIADTPILDYYRATDHGCKLQKIGESINEDTYAVGLTKGFPLKVSIPNFLFVSNLAQQQEKQESNAIKSSPTKHRKHHNRSKSPQVLLSPPELIKQQRRLSPSKLDFARRLSKDFFRSKSSGNLNTTRRMSSADINMATGRFLDFHSAQTIGRRLSHGVGSSPPDVNSRRSSALTPRRESSPEPIQECEPSTPKLLLPRDTSSVSLTPKYDISPKSPGSRNFPVIPSRDIGSAAKKFSYVDINSSSFKNKLAKLHDNDAPNTNQKETLAITLDRSSNTLEKSNKNETNEDCTLNRENWANVSGKSVEHIIEIIIPDDKRSKLEISNTNDKTERINVPKPSKEKQKKTNVNSQADPSCTKVKPKIVSYIPRKPEGECSDNHTKPESPLQKLTREELLSLIETPEQELKNSILEALKYKDPT</sequence>
<dbReference type="SUPFAM" id="SSF53850">
    <property type="entry name" value="Periplasmic binding protein-like II"/>
    <property type="match status" value="1"/>
</dbReference>
<dbReference type="Gene3D" id="3.40.190.10">
    <property type="entry name" value="Periplasmic binding protein-like II"/>
    <property type="match status" value="2"/>
</dbReference>
<evidence type="ECO:0000256" key="14">
    <source>
        <dbReference type="PIRSR" id="PIRSR601508-2"/>
    </source>
</evidence>
<evidence type="ECO:0000256" key="11">
    <source>
        <dbReference type="ARBA" id="ARBA00023286"/>
    </source>
</evidence>
<reference evidence="20" key="1">
    <citation type="submission" date="2025-08" db="UniProtKB">
        <authorList>
            <consortium name="RefSeq"/>
        </authorList>
    </citation>
    <scope>IDENTIFICATION</scope>
</reference>
<keyword evidence="12" id="KW-0407">Ion channel</keyword>
<feature type="site" description="Crucial to convey clamshell closure to channel opening" evidence="14">
    <location>
        <position position="739"/>
    </location>
</feature>
<evidence type="ECO:0000256" key="7">
    <source>
        <dbReference type="ARBA" id="ARBA00023065"/>
    </source>
</evidence>
<feature type="transmembrane region" description="Helical" evidence="16">
    <location>
        <begin position="717"/>
        <end position="739"/>
    </location>
</feature>
<keyword evidence="19" id="KW-1185">Reference proteome</keyword>
<proteinExistence type="inferred from homology"/>
<evidence type="ECO:0000256" key="9">
    <source>
        <dbReference type="ARBA" id="ARBA00023170"/>
    </source>
</evidence>
<evidence type="ECO:0000256" key="12">
    <source>
        <dbReference type="ARBA" id="ARBA00023303"/>
    </source>
</evidence>
<feature type="compositionally biased region" description="Basic and acidic residues" evidence="15">
    <location>
        <begin position="1129"/>
        <end position="1142"/>
    </location>
</feature>
<keyword evidence="11" id="KW-1071">Ligand-gated ion channel</keyword>
<dbReference type="FunFam" id="3.40.190.10:FF:000324">
    <property type="entry name" value="Predicted protein"/>
    <property type="match status" value="1"/>
</dbReference>
<gene>
    <name evidence="20" type="primary">LOC108253356</name>
</gene>
<dbReference type="Pfam" id="PF00060">
    <property type="entry name" value="Lig_chan"/>
    <property type="match status" value="1"/>
</dbReference>
<feature type="compositionally biased region" description="Polar residues" evidence="15">
    <location>
        <begin position="861"/>
        <end position="870"/>
    </location>
</feature>
<name>A0A1S4EKI8_DIACI</name>
<feature type="region of interest" description="Disordered" evidence="15">
    <location>
        <begin position="954"/>
        <end position="1024"/>
    </location>
</feature>
<dbReference type="InterPro" id="IPR001320">
    <property type="entry name" value="Iontro_rcpt_C"/>
</dbReference>
<dbReference type="RefSeq" id="XP_017302676.2">
    <property type="nucleotide sequence ID" value="XM_017447187.2"/>
</dbReference>
<dbReference type="PANTHER" id="PTHR18966">
    <property type="entry name" value="IONOTROPIC GLUTAMATE RECEPTOR"/>
    <property type="match status" value="1"/>
</dbReference>
<feature type="region of interest" description="Disordered" evidence="15">
    <location>
        <begin position="1169"/>
        <end position="1189"/>
    </location>
</feature>
<feature type="transmembrane region" description="Helical" evidence="16">
    <location>
        <begin position="562"/>
        <end position="585"/>
    </location>
</feature>
<feature type="compositionally biased region" description="Basic residues" evidence="15">
    <location>
        <begin position="871"/>
        <end position="881"/>
    </location>
</feature>
<evidence type="ECO:0000256" key="8">
    <source>
        <dbReference type="ARBA" id="ARBA00023136"/>
    </source>
</evidence>
<evidence type="ECO:0000256" key="15">
    <source>
        <dbReference type="SAM" id="MobiDB-lite"/>
    </source>
</evidence>
<dbReference type="InterPro" id="IPR001508">
    <property type="entry name" value="Iono_Glu_rcpt_met"/>
</dbReference>
<evidence type="ECO:0000259" key="18">
    <source>
        <dbReference type="Pfam" id="PF00060"/>
    </source>
</evidence>
<evidence type="ECO:0000313" key="19">
    <source>
        <dbReference type="Proteomes" id="UP000079169"/>
    </source>
</evidence>
<keyword evidence="9" id="KW-0675">Receptor</keyword>
<organism evidence="19 20">
    <name type="scientific">Diaphorina citri</name>
    <name type="common">Asian citrus psyllid</name>
    <dbReference type="NCBI Taxonomy" id="121845"/>
    <lineage>
        <taxon>Eukaryota</taxon>
        <taxon>Metazoa</taxon>
        <taxon>Ecdysozoa</taxon>
        <taxon>Arthropoda</taxon>
        <taxon>Hexapoda</taxon>
        <taxon>Insecta</taxon>
        <taxon>Pterygota</taxon>
        <taxon>Neoptera</taxon>
        <taxon>Paraneoptera</taxon>
        <taxon>Hemiptera</taxon>
        <taxon>Sternorrhyncha</taxon>
        <taxon>Psylloidea</taxon>
        <taxon>Psyllidae</taxon>
        <taxon>Diaphorininae</taxon>
        <taxon>Diaphorina</taxon>
    </lineage>
</organism>
<evidence type="ECO:0000256" key="3">
    <source>
        <dbReference type="ARBA" id="ARBA00022448"/>
    </source>
</evidence>
<dbReference type="GeneID" id="108253356"/>
<keyword evidence="4" id="KW-1003">Cell membrane</keyword>
<evidence type="ECO:0000256" key="17">
    <source>
        <dbReference type="SAM" id="SignalP"/>
    </source>
</evidence>
<keyword evidence="3" id="KW-0813">Transport</keyword>
<keyword evidence="6 16" id="KW-1133">Transmembrane helix</keyword>
<evidence type="ECO:0000313" key="20">
    <source>
        <dbReference type="RefSeq" id="XP_017302676.2"/>
    </source>
</evidence>
<dbReference type="Proteomes" id="UP000079169">
    <property type="component" value="Unplaced"/>
</dbReference>
<accession>A0A1S4EKI8</accession>
<feature type="compositionally biased region" description="Basic and acidic residues" evidence="15">
    <location>
        <begin position="1170"/>
        <end position="1183"/>
    </location>
</feature>
<keyword evidence="7" id="KW-0406">Ion transport</keyword>
<dbReference type="GO" id="GO:0015276">
    <property type="term" value="F:ligand-gated monoatomic ion channel activity"/>
    <property type="evidence" value="ECO:0007669"/>
    <property type="project" value="InterPro"/>
</dbReference>
<evidence type="ECO:0000256" key="13">
    <source>
        <dbReference type="PIRSR" id="PIRSR601508-1"/>
    </source>
</evidence>
<evidence type="ECO:0000256" key="10">
    <source>
        <dbReference type="ARBA" id="ARBA00023180"/>
    </source>
</evidence>
<feature type="domain" description="Ionotropic glutamate receptor C-terminal" evidence="18">
    <location>
        <begin position="669"/>
        <end position="947"/>
    </location>
</feature>
<evidence type="ECO:0000256" key="2">
    <source>
        <dbReference type="ARBA" id="ARBA00008685"/>
    </source>
</evidence>
<dbReference type="GO" id="GO:0038023">
    <property type="term" value="F:signaling receptor activity"/>
    <property type="evidence" value="ECO:0007669"/>
    <property type="project" value="InterPro"/>
</dbReference>
<evidence type="ECO:0000256" key="5">
    <source>
        <dbReference type="ARBA" id="ARBA00022692"/>
    </source>
</evidence>